<comment type="caution">
    <text evidence="9">The sequence shown here is derived from an EMBL/GenBank/DDBJ whole genome shotgun (WGS) entry which is preliminary data.</text>
</comment>
<accession>A0A9D2M841</accession>
<reference evidence="9" key="1">
    <citation type="journal article" date="2021" name="PeerJ">
        <title>Extensive microbial diversity within the chicken gut microbiome revealed by metagenomics and culture.</title>
        <authorList>
            <person name="Gilroy R."/>
            <person name="Ravi A."/>
            <person name="Getino M."/>
            <person name="Pursley I."/>
            <person name="Horton D.L."/>
            <person name="Alikhan N.F."/>
            <person name="Baker D."/>
            <person name="Gharbi K."/>
            <person name="Hall N."/>
            <person name="Watson M."/>
            <person name="Adriaenssens E.M."/>
            <person name="Foster-Nyarko E."/>
            <person name="Jarju S."/>
            <person name="Secka A."/>
            <person name="Antonio M."/>
            <person name="Oren A."/>
            <person name="Chaudhuri R.R."/>
            <person name="La Ragione R."/>
            <person name="Hildebrand F."/>
            <person name="Pallen M.J."/>
        </authorList>
    </citation>
    <scope>NUCLEOTIDE SEQUENCE</scope>
    <source>
        <strain evidence="9">ChiBcec8-13705</strain>
    </source>
</reference>
<organism evidence="9 10">
    <name type="scientific">Candidatus Gemmiger avicola</name>
    <dbReference type="NCBI Taxonomy" id="2838605"/>
    <lineage>
        <taxon>Bacteria</taxon>
        <taxon>Bacillati</taxon>
        <taxon>Bacillota</taxon>
        <taxon>Clostridia</taxon>
        <taxon>Eubacteriales</taxon>
        <taxon>Gemmiger</taxon>
    </lineage>
</organism>
<dbReference type="InterPro" id="IPR022572">
    <property type="entry name" value="DNA_rep/recomb_RecO_N"/>
</dbReference>
<gene>
    <name evidence="7 9" type="primary">recO</name>
    <name evidence="9" type="ORF">H9945_08785</name>
</gene>
<comment type="function">
    <text evidence="7">Involved in DNA repair and RecF pathway recombination.</text>
</comment>
<dbReference type="GO" id="GO:0006302">
    <property type="term" value="P:double-strand break repair"/>
    <property type="evidence" value="ECO:0007669"/>
    <property type="project" value="TreeGrafter"/>
</dbReference>
<name>A0A9D2M841_9FIRM</name>
<evidence type="ECO:0000256" key="3">
    <source>
        <dbReference type="ARBA" id="ARBA00022763"/>
    </source>
</evidence>
<dbReference type="SUPFAM" id="SSF57863">
    <property type="entry name" value="ArfGap/RecO-like zinc finger"/>
    <property type="match status" value="1"/>
</dbReference>
<keyword evidence="4 7" id="KW-0233">DNA recombination</keyword>
<sequence>MQIATDGLVLRQVKVGEADQILTILTPDHGVLSASARGSLRLKSKLFSACGLFCYSEFTITAGRASYFVDTAAVKKVFHGLGRSVEAMALASYLAEAACVLAPEPPESAELLRLLLNSLYMIGENKRPLPLMKAIFEMRASCQAGYMPRILACESCGRYDGCDFYLDTAGGGLLCADCAASHNRVPNLDAGALYALRHICLADDAKLFAFTLSAASTKRLGRVCERYFLANLDRGLKSLDFLHTVLAEPAPASPTVPSGNEPEV</sequence>
<dbReference type="AlphaFoldDB" id="A0A9D2M841"/>
<protein>
    <recommendedName>
        <fullName evidence="2 7">DNA repair protein RecO</fullName>
    </recommendedName>
    <alternativeName>
        <fullName evidence="6 7">Recombination protein O</fullName>
    </alternativeName>
</protein>
<dbReference type="InterPro" id="IPR012340">
    <property type="entry name" value="NA-bd_OB-fold"/>
</dbReference>
<evidence type="ECO:0000256" key="1">
    <source>
        <dbReference type="ARBA" id="ARBA00007452"/>
    </source>
</evidence>
<dbReference type="HAMAP" id="MF_00201">
    <property type="entry name" value="RecO"/>
    <property type="match status" value="1"/>
</dbReference>
<dbReference type="Proteomes" id="UP000886803">
    <property type="component" value="Unassembled WGS sequence"/>
</dbReference>
<keyword evidence="3 7" id="KW-0227">DNA damage</keyword>
<proteinExistence type="inferred from homology"/>
<evidence type="ECO:0000313" key="10">
    <source>
        <dbReference type="Proteomes" id="UP000886803"/>
    </source>
</evidence>
<dbReference type="Pfam" id="PF02565">
    <property type="entry name" value="RecO_C"/>
    <property type="match status" value="1"/>
</dbReference>
<evidence type="ECO:0000313" key="9">
    <source>
        <dbReference type="EMBL" id="HJB42579.1"/>
    </source>
</evidence>
<dbReference type="Gene3D" id="1.20.1440.120">
    <property type="entry name" value="Recombination protein O, C-terminal domain"/>
    <property type="match status" value="1"/>
</dbReference>
<dbReference type="InterPro" id="IPR042242">
    <property type="entry name" value="RecO_C"/>
</dbReference>
<evidence type="ECO:0000256" key="5">
    <source>
        <dbReference type="ARBA" id="ARBA00023204"/>
    </source>
</evidence>
<dbReference type="PANTHER" id="PTHR33991:SF1">
    <property type="entry name" value="DNA REPAIR PROTEIN RECO"/>
    <property type="match status" value="1"/>
</dbReference>
<dbReference type="GO" id="GO:0043590">
    <property type="term" value="C:bacterial nucleoid"/>
    <property type="evidence" value="ECO:0007669"/>
    <property type="project" value="TreeGrafter"/>
</dbReference>
<evidence type="ECO:0000256" key="6">
    <source>
        <dbReference type="ARBA" id="ARBA00033409"/>
    </source>
</evidence>
<reference evidence="9" key="2">
    <citation type="submission" date="2021-04" db="EMBL/GenBank/DDBJ databases">
        <authorList>
            <person name="Gilroy R."/>
        </authorList>
    </citation>
    <scope>NUCLEOTIDE SEQUENCE</scope>
    <source>
        <strain evidence="9">ChiBcec8-13705</strain>
    </source>
</reference>
<comment type="similarity">
    <text evidence="1 7">Belongs to the RecO family.</text>
</comment>
<dbReference type="Gene3D" id="6.20.220.20">
    <property type="entry name" value="Recombination protein O, zinc-binding domain"/>
    <property type="match status" value="1"/>
</dbReference>
<dbReference type="Gene3D" id="2.40.50.140">
    <property type="entry name" value="Nucleic acid-binding proteins"/>
    <property type="match status" value="1"/>
</dbReference>
<dbReference type="GO" id="GO:0006310">
    <property type="term" value="P:DNA recombination"/>
    <property type="evidence" value="ECO:0007669"/>
    <property type="project" value="UniProtKB-UniRule"/>
</dbReference>
<dbReference type="SUPFAM" id="SSF50249">
    <property type="entry name" value="Nucleic acid-binding proteins"/>
    <property type="match status" value="1"/>
</dbReference>
<dbReference type="EMBL" id="DWYG01000149">
    <property type="protein sequence ID" value="HJB42579.1"/>
    <property type="molecule type" value="Genomic_DNA"/>
</dbReference>
<dbReference type="NCBIfam" id="TIGR00613">
    <property type="entry name" value="reco"/>
    <property type="match status" value="1"/>
</dbReference>
<evidence type="ECO:0000256" key="7">
    <source>
        <dbReference type="HAMAP-Rule" id="MF_00201"/>
    </source>
</evidence>
<evidence type="ECO:0000256" key="2">
    <source>
        <dbReference type="ARBA" id="ARBA00021310"/>
    </source>
</evidence>
<keyword evidence="5 7" id="KW-0234">DNA repair</keyword>
<dbReference type="Pfam" id="PF11967">
    <property type="entry name" value="RecO_N"/>
    <property type="match status" value="1"/>
</dbReference>
<dbReference type="InterPro" id="IPR003717">
    <property type="entry name" value="RecO"/>
</dbReference>
<evidence type="ECO:0000259" key="8">
    <source>
        <dbReference type="Pfam" id="PF11967"/>
    </source>
</evidence>
<evidence type="ECO:0000256" key="4">
    <source>
        <dbReference type="ARBA" id="ARBA00023172"/>
    </source>
</evidence>
<dbReference type="PANTHER" id="PTHR33991">
    <property type="entry name" value="DNA REPAIR PROTEIN RECO"/>
    <property type="match status" value="1"/>
</dbReference>
<dbReference type="InterPro" id="IPR037278">
    <property type="entry name" value="ARFGAP/RecO"/>
</dbReference>
<feature type="domain" description="DNA replication/recombination mediator RecO N-terminal" evidence="8">
    <location>
        <begin position="1"/>
        <end position="74"/>
    </location>
</feature>